<evidence type="ECO:0000256" key="1">
    <source>
        <dbReference type="ARBA" id="ARBA00004141"/>
    </source>
</evidence>
<evidence type="ECO:0000256" key="3">
    <source>
        <dbReference type="ARBA" id="ARBA00022989"/>
    </source>
</evidence>
<dbReference type="AlphaFoldDB" id="A0A5N6HAC8"/>
<organism evidence="6">
    <name type="scientific">Aspergillus flavus</name>
    <dbReference type="NCBI Taxonomy" id="5059"/>
    <lineage>
        <taxon>Eukaryota</taxon>
        <taxon>Fungi</taxon>
        <taxon>Dikarya</taxon>
        <taxon>Ascomycota</taxon>
        <taxon>Pezizomycotina</taxon>
        <taxon>Eurotiomycetes</taxon>
        <taxon>Eurotiomycetidae</taxon>
        <taxon>Eurotiales</taxon>
        <taxon>Aspergillaceae</taxon>
        <taxon>Aspergillus</taxon>
        <taxon>Aspergillus subgen. Circumdati</taxon>
    </lineage>
</organism>
<keyword evidence="4 5" id="KW-0472">Membrane</keyword>
<evidence type="ECO:0000256" key="5">
    <source>
        <dbReference type="SAM" id="Phobius"/>
    </source>
</evidence>
<comment type="subcellular location">
    <subcellularLocation>
        <location evidence="1">Membrane</location>
        <topology evidence="1">Multi-pass membrane protein</topology>
    </subcellularLocation>
</comment>
<dbReference type="EMBL" id="ML734563">
    <property type="protein sequence ID" value="KAB8250724.1"/>
    <property type="molecule type" value="Genomic_DNA"/>
</dbReference>
<dbReference type="GO" id="GO:0022857">
    <property type="term" value="F:transmembrane transporter activity"/>
    <property type="evidence" value="ECO:0007669"/>
    <property type="project" value="InterPro"/>
</dbReference>
<evidence type="ECO:0008006" key="7">
    <source>
        <dbReference type="Google" id="ProtNLM"/>
    </source>
</evidence>
<protein>
    <recommendedName>
        <fullName evidence="7">Major facilitator superfamily (MFS) profile domain-containing protein</fullName>
    </recommendedName>
</protein>
<name>A0A5N6HAC8_ASPFL</name>
<dbReference type="Pfam" id="PF00083">
    <property type="entry name" value="Sugar_tr"/>
    <property type="match status" value="1"/>
</dbReference>
<dbReference type="Proteomes" id="UP000325434">
    <property type="component" value="Unassembled WGS sequence"/>
</dbReference>
<dbReference type="InterPro" id="IPR005828">
    <property type="entry name" value="MFS_sugar_transport-like"/>
</dbReference>
<evidence type="ECO:0000313" key="6">
    <source>
        <dbReference type="EMBL" id="KAB8250724.1"/>
    </source>
</evidence>
<dbReference type="InterPro" id="IPR036259">
    <property type="entry name" value="MFS_trans_sf"/>
</dbReference>
<sequence>MEWPKDPANPRNFSKGRKWSILGFVSLMSFLSPLTSSIFTPGVQFMNASFHNESNVLSSLVVSIYLLGYVFGPLVLSPLSEIYGRRPVPLTANSIFVHLADRLSQSTKLGSPHFLPVPGWYRWLWMRHNRRWYFKRPLRPK</sequence>
<keyword evidence="3 5" id="KW-1133">Transmembrane helix</keyword>
<keyword evidence="2 5" id="KW-0812">Transmembrane</keyword>
<reference evidence="6" key="1">
    <citation type="submission" date="2019-04" db="EMBL/GenBank/DDBJ databases">
        <title>Friends and foes A comparative genomics study of 23 Aspergillus species from section Flavi.</title>
        <authorList>
            <consortium name="DOE Joint Genome Institute"/>
            <person name="Kjaerbolling I."/>
            <person name="Vesth T."/>
            <person name="Frisvad J.C."/>
            <person name="Nybo J.L."/>
            <person name="Theobald S."/>
            <person name="Kildgaard S."/>
            <person name="Isbrandt T."/>
            <person name="Kuo A."/>
            <person name="Sato A."/>
            <person name="Lyhne E.K."/>
            <person name="Kogle M.E."/>
            <person name="Wiebenga A."/>
            <person name="Kun R.S."/>
            <person name="Lubbers R.J."/>
            <person name="Makela M.R."/>
            <person name="Barry K."/>
            <person name="Chovatia M."/>
            <person name="Clum A."/>
            <person name="Daum C."/>
            <person name="Haridas S."/>
            <person name="He G."/>
            <person name="LaButti K."/>
            <person name="Lipzen A."/>
            <person name="Mondo S."/>
            <person name="Riley R."/>
            <person name="Salamov A."/>
            <person name="Simmons B.A."/>
            <person name="Magnuson J.K."/>
            <person name="Henrissat B."/>
            <person name="Mortensen U.H."/>
            <person name="Larsen T.O."/>
            <person name="Devries R.P."/>
            <person name="Grigoriev I.V."/>
            <person name="Machida M."/>
            <person name="Baker S.E."/>
            <person name="Andersen M.R."/>
        </authorList>
    </citation>
    <scope>NUCLEOTIDE SEQUENCE [LARGE SCALE GENOMIC DNA]</scope>
    <source>
        <strain evidence="6">CBS 121.62</strain>
    </source>
</reference>
<dbReference type="InterPro" id="IPR005829">
    <property type="entry name" value="Sugar_transporter_CS"/>
</dbReference>
<gene>
    <name evidence="6" type="ORF">BDV35DRAFT_51630</name>
</gene>
<accession>A0A5N6HAC8</accession>
<dbReference type="GO" id="GO:0016020">
    <property type="term" value="C:membrane"/>
    <property type="evidence" value="ECO:0007669"/>
    <property type="project" value="UniProtKB-SubCell"/>
</dbReference>
<dbReference type="VEuPathDB" id="FungiDB:F9C07_2284300"/>
<feature type="transmembrane region" description="Helical" evidence="5">
    <location>
        <begin position="21"/>
        <end position="44"/>
    </location>
</feature>
<evidence type="ECO:0000256" key="2">
    <source>
        <dbReference type="ARBA" id="ARBA00022692"/>
    </source>
</evidence>
<dbReference type="PANTHER" id="PTHR23502">
    <property type="entry name" value="MAJOR FACILITATOR SUPERFAMILY"/>
    <property type="match status" value="1"/>
</dbReference>
<dbReference type="Gene3D" id="1.20.1720.10">
    <property type="entry name" value="Multidrug resistance protein D"/>
    <property type="match status" value="1"/>
</dbReference>
<dbReference type="SUPFAM" id="SSF103473">
    <property type="entry name" value="MFS general substrate transporter"/>
    <property type="match status" value="1"/>
</dbReference>
<evidence type="ECO:0000256" key="4">
    <source>
        <dbReference type="ARBA" id="ARBA00023136"/>
    </source>
</evidence>
<dbReference type="VEuPathDB" id="FungiDB:AFLA_005333"/>
<proteinExistence type="predicted"/>
<feature type="transmembrane region" description="Helical" evidence="5">
    <location>
        <begin position="56"/>
        <end position="76"/>
    </location>
</feature>
<dbReference type="PANTHER" id="PTHR23502:SF33">
    <property type="entry name" value="MAJOR FACILITATOR SUPERFAMILY (MFS) PROFILE DOMAIN-CONTAINING PROTEIN-RELATED"/>
    <property type="match status" value="1"/>
</dbReference>
<dbReference type="PROSITE" id="PS00216">
    <property type="entry name" value="SUGAR_TRANSPORT_1"/>
    <property type="match status" value="1"/>
</dbReference>